<dbReference type="RefSeq" id="WP_378141117.1">
    <property type="nucleotide sequence ID" value="NZ_JBHSEF010000021.1"/>
</dbReference>
<feature type="modified residue" description="N6-(pyridoxal phosphate)lysine" evidence="4">
    <location>
        <position position="41"/>
    </location>
</feature>
<dbReference type="Gene3D" id="2.40.37.10">
    <property type="entry name" value="Lyase, Ornithine Decarboxylase, Chain A, domain 1"/>
    <property type="match status" value="1"/>
</dbReference>
<dbReference type="NCBIfam" id="TIGR00492">
    <property type="entry name" value="alr"/>
    <property type="match status" value="1"/>
</dbReference>
<comment type="catalytic activity">
    <reaction evidence="4">
        <text>L-alanine = D-alanine</text>
        <dbReference type="Rhea" id="RHEA:20249"/>
        <dbReference type="ChEBI" id="CHEBI:57416"/>
        <dbReference type="ChEBI" id="CHEBI:57972"/>
        <dbReference type="EC" id="5.1.1.1"/>
    </reaction>
</comment>
<dbReference type="EC" id="5.1.1.1" evidence="4"/>
<dbReference type="InterPro" id="IPR001608">
    <property type="entry name" value="Ala_racemase_N"/>
</dbReference>
<name>A0ABV8UWF5_9BACL</name>
<evidence type="ECO:0000256" key="3">
    <source>
        <dbReference type="ARBA" id="ARBA00023235"/>
    </source>
</evidence>
<feature type="domain" description="Alanine racemase C-terminal" evidence="5">
    <location>
        <begin position="242"/>
        <end position="367"/>
    </location>
</feature>
<sequence>MPQPSFYRPTYLEIDTTQILFNIDKLKETLKRETTVIPVIKADAYGHGAVEVARVLEEHSLSFFAVATPDEAVELRHAGIQATILVMGASPHRFLDYAWQQAIHVTAHSLEWLKTIPAKVKAHLHIKMDTGMGRLGLRSTSEVREAIEFVNSRPELQIEGVYTHFATADETENEHFIEQSRLFTEWLDLFPERPKWIHASNSAAAIQHPTMHFNAVRFGISMYGIAPSDWIRETFDFPFRPAMRLVTELVHVKQVEVGATVGYGAAYRSEKEEFIGTLPIGYADGFLRGLRHLQILIGEQRVPIAGKICMDQTMLILPEAFKVGTKVVLLGSNGNKTIPAEEWAEHLQTIPYEICCQISKRVPRVYPHSDKKN</sequence>
<dbReference type="PROSITE" id="PS00395">
    <property type="entry name" value="ALANINE_RACEMASE"/>
    <property type="match status" value="1"/>
</dbReference>
<dbReference type="PRINTS" id="PR00992">
    <property type="entry name" value="ALARACEMASE"/>
</dbReference>
<gene>
    <name evidence="6" type="primary">alr</name>
    <name evidence="6" type="ORF">ACFO0S_07275</name>
</gene>
<dbReference type="PANTHER" id="PTHR30511:SF0">
    <property type="entry name" value="ALANINE RACEMASE, CATABOLIC-RELATED"/>
    <property type="match status" value="1"/>
</dbReference>
<proteinExistence type="inferred from homology"/>
<feature type="active site" description="Proton acceptor; specific for L-alanine" evidence="4">
    <location>
        <position position="263"/>
    </location>
</feature>
<dbReference type="CDD" id="cd00430">
    <property type="entry name" value="PLPDE_III_AR"/>
    <property type="match status" value="1"/>
</dbReference>
<comment type="similarity">
    <text evidence="4">Belongs to the alanine racemase family.</text>
</comment>
<feature type="active site" description="Proton acceptor; specific for D-alanine" evidence="4">
    <location>
        <position position="41"/>
    </location>
</feature>
<dbReference type="Pfam" id="PF01168">
    <property type="entry name" value="Ala_racemase_N"/>
    <property type="match status" value="1"/>
</dbReference>
<evidence type="ECO:0000256" key="4">
    <source>
        <dbReference type="HAMAP-Rule" id="MF_01201"/>
    </source>
</evidence>
<accession>A0ABV8UWF5</accession>
<dbReference type="HAMAP" id="MF_01201">
    <property type="entry name" value="Ala_racemase"/>
    <property type="match status" value="1"/>
</dbReference>
<protein>
    <recommendedName>
        <fullName evidence="4">Alanine racemase</fullName>
        <ecNumber evidence="4">5.1.1.1</ecNumber>
    </recommendedName>
</protein>
<evidence type="ECO:0000256" key="2">
    <source>
        <dbReference type="ARBA" id="ARBA00022898"/>
    </source>
</evidence>
<dbReference type="SUPFAM" id="SSF51419">
    <property type="entry name" value="PLP-binding barrel"/>
    <property type="match status" value="1"/>
</dbReference>
<dbReference type="GO" id="GO:0008784">
    <property type="term" value="F:alanine racemase activity"/>
    <property type="evidence" value="ECO:0007669"/>
    <property type="project" value="UniProtKB-EC"/>
</dbReference>
<organism evidence="6 7">
    <name type="scientific">Chryseomicrobium palamuruense</name>
    <dbReference type="NCBI Taxonomy" id="682973"/>
    <lineage>
        <taxon>Bacteria</taxon>
        <taxon>Bacillati</taxon>
        <taxon>Bacillota</taxon>
        <taxon>Bacilli</taxon>
        <taxon>Bacillales</taxon>
        <taxon>Caryophanaceae</taxon>
        <taxon>Chryseomicrobium</taxon>
    </lineage>
</organism>
<comment type="pathway">
    <text evidence="4">Amino-acid biosynthesis; D-alanine biosynthesis; D-alanine from L-alanine: step 1/1.</text>
</comment>
<dbReference type="InterPro" id="IPR009006">
    <property type="entry name" value="Ala_racemase/Decarboxylase_C"/>
</dbReference>
<dbReference type="EMBL" id="JBHSEF010000021">
    <property type="protein sequence ID" value="MFC4354844.1"/>
    <property type="molecule type" value="Genomic_DNA"/>
</dbReference>
<dbReference type="PANTHER" id="PTHR30511">
    <property type="entry name" value="ALANINE RACEMASE"/>
    <property type="match status" value="1"/>
</dbReference>
<keyword evidence="2 4" id="KW-0663">Pyridoxal phosphate</keyword>
<dbReference type="InterPro" id="IPR029066">
    <property type="entry name" value="PLP-binding_barrel"/>
</dbReference>
<feature type="binding site" evidence="4">
    <location>
        <position position="134"/>
    </location>
    <ligand>
        <name>substrate</name>
    </ligand>
</feature>
<evidence type="ECO:0000259" key="5">
    <source>
        <dbReference type="SMART" id="SM01005"/>
    </source>
</evidence>
<dbReference type="Pfam" id="PF00842">
    <property type="entry name" value="Ala_racemase_C"/>
    <property type="match status" value="1"/>
</dbReference>
<evidence type="ECO:0000313" key="7">
    <source>
        <dbReference type="Proteomes" id="UP001595733"/>
    </source>
</evidence>
<dbReference type="InterPro" id="IPR020622">
    <property type="entry name" value="Ala_racemase_pyridoxalP-BS"/>
</dbReference>
<comment type="function">
    <text evidence="4">Catalyzes the interconversion of L-alanine and D-alanine. May also act on other amino acids.</text>
</comment>
<dbReference type="InterPro" id="IPR011079">
    <property type="entry name" value="Ala_racemase_C"/>
</dbReference>
<comment type="cofactor">
    <cofactor evidence="1 4">
        <name>pyridoxal 5'-phosphate</name>
        <dbReference type="ChEBI" id="CHEBI:597326"/>
    </cofactor>
</comment>
<dbReference type="Gene3D" id="3.20.20.10">
    <property type="entry name" value="Alanine racemase"/>
    <property type="match status" value="1"/>
</dbReference>
<comment type="caution">
    <text evidence="6">The sequence shown here is derived from an EMBL/GenBank/DDBJ whole genome shotgun (WGS) entry which is preliminary data.</text>
</comment>
<dbReference type="InterPro" id="IPR000821">
    <property type="entry name" value="Ala_racemase"/>
</dbReference>
<dbReference type="SMART" id="SM01005">
    <property type="entry name" value="Ala_racemase_C"/>
    <property type="match status" value="1"/>
</dbReference>
<evidence type="ECO:0000256" key="1">
    <source>
        <dbReference type="ARBA" id="ARBA00001933"/>
    </source>
</evidence>
<keyword evidence="7" id="KW-1185">Reference proteome</keyword>
<dbReference type="Proteomes" id="UP001595733">
    <property type="component" value="Unassembled WGS sequence"/>
</dbReference>
<reference evidence="7" key="1">
    <citation type="journal article" date="2019" name="Int. J. Syst. Evol. Microbiol.">
        <title>The Global Catalogue of Microorganisms (GCM) 10K type strain sequencing project: providing services to taxonomists for standard genome sequencing and annotation.</title>
        <authorList>
            <consortium name="The Broad Institute Genomics Platform"/>
            <consortium name="The Broad Institute Genome Sequencing Center for Infectious Disease"/>
            <person name="Wu L."/>
            <person name="Ma J."/>
        </authorList>
    </citation>
    <scope>NUCLEOTIDE SEQUENCE [LARGE SCALE GENOMIC DNA]</scope>
    <source>
        <strain evidence="7">CCUG 50353</strain>
    </source>
</reference>
<keyword evidence="3 4" id="KW-0413">Isomerase</keyword>
<dbReference type="SUPFAM" id="SSF50621">
    <property type="entry name" value="Alanine racemase C-terminal domain-like"/>
    <property type="match status" value="1"/>
</dbReference>
<feature type="binding site" evidence="4">
    <location>
        <position position="310"/>
    </location>
    <ligand>
        <name>substrate</name>
    </ligand>
</feature>
<evidence type="ECO:0000313" key="6">
    <source>
        <dbReference type="EMBL" id="MFC4354844.1"/>
    </source>
</evidence>